<evidence type="ECO:0000256" key="1">
    <source>
        <dbReference type="SAM" id="MobiDB-lite"/>
    </source>
</evidence>
<proteinExistence type="predicted"/>
<organism evidence="2">
    <name type="scientific">uncultured Sphingomonas sp</name>
    <dbReference type="NCBI Taxonomy" id="158754"/>
    <lineage>
        <taxon>Bacteria</taxon>
        <taxon>Pseudomonadati</taxon>
        <taxon>Pseudomonadota</taxon>
        <taxon>Alphaproteobacteria</taxon>
        <taxon>Sphingomonadales</taxon>
        <taxon>Sphingomonadaceae</taxon>
        <taxon>Sphingomonas</taxon>
        <taxon>environmental samples</taxon>
    </lineage>
</organism>
<sequence length="115" mass="11509">CTGSRSGSMALARSVLGKSRPCAGSIAGAAFTSSTSPTPPAAAPSTGLRSWRGSMPPKTGGCTAVRRRSPPCGGPSRCFGRWVLPRGTRPCSASLSGCTAAFCWFVPGCSGCLPG</sequence>
<accession>A0A6J4TBU6</accession>
<dbReference type="AlphaFoldDB" id="A0A6J4TBU6"/>
<name>A0A6J4TBU6_9SPHN</name>
<protein>
    <submittedName>
        <fullName evidence="2">Uncharacterized protein</fullName>
    </submittedName>
</protein>
<feature type="non-terminal residue" evidence="2">
    <location>
        <position position="1"/>
    </location>
</feature>
<gene>
    <name evidence="2" type="ORF">AVDCRST_MAG31-1476</name>
</gene>
<reference evidence="2" key="1">
    <citation type="submission" date="2020-02" db="EMBL/GenBank/DDBJ databases">
        <authorList>
            <person name="Meier V. D."/>
        </authorList>
    </citation>
    <scope>NUCLEOTIDE SEQUENCE</scope>
    <source>
        <strain evidence="2">AVDCRST_MAG31</strain>
    </source>
</reference>
<dbReference type="EMBL" id="CADCWA010000105">
    <property type="protein sequence ID" value="CAA9519315.1"/>
    <property type="molecule type" value="Genomic_DNA"/>
</dbReference>
<evidence type="ECO:0000313" key="2">
    <source>
        <dbReference type="EMBL" id="CAA9519315.1"/>
    </source>
</evidence>
<feature type="non-terminal residue" evidence="2">
    <location>
        <position position="115"/>
    </location>
</feature>
<feature type="region of interest" description="Disordered" evidence="1">
    <location>
        <begin position="32"/>
        <end position="72"/>
    </location>
</feature>